<gene>
    <name evidence="1" type="ORF">B0T24DRAFT_423612</name>
</gene>
<keyword evidence="2" id="KW-1185">Reference proteome</keyword>
<sequence length="188" mass="20581">MSLGSVFPSLSGTEFDAITLKNTTMTWLGRDVSALKKAGLWFETDVEFRGILKPIHDTLRDVFSQDKPGLHLSAHLGIQQDWTDELIATGFTFKGSIDGINRGFGEFLMFRNAGVMLNVVPGKGGDLDTLWGFFGTLHLAIPNSVVPLVLNYTLEPKTDTLDIAMTFGEGEGWQSVFGVSGLDVSFLY</sequence>
<dbReference type="EMBL" id="JAULSN010000009">
    <property type="protein sequence ID" value="KAK3365113.1"/>
    <property type="molecule type" value="Genomic_DNA"/>
</dbReference>
<accession>A0AAE0N000</accession>
<reference evidence="1" key="2">
    <citation type="submission" date="2023-06" db="EMBL/GenBank/DDBJ databases">
        <authorList>
            <consortium name="Lawrence Berkeley National Laboratory"/>
            <person name="Haridas S."/>
            <person name="Hensen N."/>
            <person name="Bonometti L."/>
            <person name="Westerberg I."/>
            <person name="Brannstrom I.O."/>
            <person name="Guillou S."/>
            <person name="Cros-Aarteil S."/>
            <person name="Calhoun S."/>
            <person name="Kuo A."/>
            <person name="Mondo S."/>
            <person name="Pangilinan J."/>
            <person name="Riley R."/>
            <person name="Labutti K."/>
            <person name="Andreopoulos B."/>
            <person name="Lipzen A."/>
            <person name="Chen C."/>
            <person name="Yanf M."/>
            <person name="Daum C."/>
            <person name="Ng V."/>
            <person name="Clum A."/>
            <person name="Steindorff A."/>
            <person name="Ohm R."/>
            <person name="Martin F."/>
            <person name="Silar P."/>
            <person name="Natvig D."/>
            <person name="Lalanne C."/>
            <person name="Gautier V."/>
            <person name="Ament-Velasquez S.L."/>
            <person name="Kruys A."/>
            <person name="Hutchinson M.I."/>
            <person name="Powell A.J."/>
            <person name="Barry K."/>
            <person name="Miller A.N."/>
            <person name="Grigoriev I.V."/>
            <person name="Debuchy R."/>
            <person name="Gladieux P."/>
            <person name="Thoren M.H."/>
            <person name="Johannesson H."/>
        </authorList>
    </citation>
    <scope>NUCLEOTIDE SEQUENCE</scope>
    <source>
        <strain evidence="1">CBS 958.72</strain>
    </source>
</reference>
<dbReference type="AlphaFoldDB" id="A0AAE0N000"/>
<protein>
    <submittedName>
        <fullName evidence="1">Uncharacterized protein</fullName>
    </submittedName>
</protein>
<name>A0AAE0N000_9PEZI</name>
<organism evidence="1 2">
    <name type="scientific">Lasiosphaeria ovina</name>
    <dbReference type="NCBI Taxonomy" id="92902"/>
    <lineage>
        <taxon>Eukaryota</taxon>
        <taxon>Fungi</taxon>
        <taxon>Dikarya</taxon>
        <taxon>Ascomycota</taxon>
        <taxon>Pezizomycotina</taxon>
        <taxon>Sordariomycetes</taxon>
        <taxon>Sordariomycetidae</taxon>
        <taxon>Sordariales</taxon>
        <taxon>Lasiosphaeriaceae</taxon>
        <taxon>Lasiosphaeria</taxon>
    </lineage>
</organism>
<evidence type="ECO:0000313" key="2">
    <source>
        <dbReference type="Proteomes" id="UP001287356"/>
    </source>
</evidence>
<reference evidence="1" key="1">
    <citation type="journal article" date="2023" name="Mol. Phylogenet. Evol.">
        <title>Genome-scale phylogeny and comparative genomics of the fungal order Sordariales.</title>
        <authorList>
            <person name="Hensen N."/>
            <person name="Bonometti L."/>
            <person name="Westerberg I."/>
            <person name="Brannstrom I.O."/>
            <person name="Guillou S."/>
            <person name="Cros-Aarteil S."/>
            <person name="Calhoun S."/>
            <person name="Haridas S."/>
            <person name="Kuo A."/>
            <person name="Mondo S."/>
            <person name="Pangilinan J."/>
            <person name="Riley R."/>
            <person name="LaButti K."/>
            <person name="Andreopoulos B."/>
            <person name="Lipzen A."/>
            <person name="Chen C."/>
            <person name="Yan M."/>
            <person name="Daum C."/>
            <person name="Ng V."/>
            <person name="Clum A."/>
            <person name="Steindorff A."/>
            <person name="Ohm R.A."/>
            <person name="Martin F."/>
            <person name="Silar P."/>
            <person name="Natvig D.O."/>
            <person name="Lalanne C."/>
            <person name="Gautier V."/>
            <person name="Ament-Velasquez S.L."/>
            <person name="Kruys A."/>
            <person name="Hutchinson M.I."/>
            <person name="Powell A.J."/>
            <person name="Barry K."/>
            <person name="Miller A.N."/>
            <person name="Grigoriev I.V."/>
            <person name="Debuchy R."/>
            <person name="Gladieux P."/>
            <person name="Hiltunen Thoren M."/>
            <person name="Johannesson H."/>
        </authorList>
    </citation>
    <scope>NUCLEOTIDE SEQUENCE</scope>
    <source>
        <strain evidence="1">CBS 958.72</strain>
    </source>
</reference>
<dbReference type="Proteomes" id="UP001287356">
    <property type="component" value="Unassembled WGS sequence"/>
</dbReference>
<proteinExistence type="predicted"/>
<evidence type="ECO:0000313" key="1">
    <source>
        <dbReference type="EMBL" id="KAK3365113.1"/>
    </source>
</evidence>
<comment type="caution">
    <text evidence="1">The sequence shown here is derived from an EMBL/GenBank/DDBJ whole genome shotgun (WGS) entry which is preliminary data.</text>
</comment>